<evidence type="ECO:0000256" key="4">
    <source>
        <dbReference type="ARBA" id="ARBA00023136"/>
    </source>
</evidence>
<dbReference type="GeneID" id="103558389"/>
<sequence>MSFCPRLSTGLIFTIFPGNSTAPMALENGSSLSVLDHQSLCLVSVVDSNPLARLSRARGSLTLSPSQASNPGVLELPRVHVRDEGEFSSEKEVLQEEGSQANEGWGEWKMQTSSRLNPSGL</sequence>
<proteinExistence type="predicted"/>
<dbReference type="PANTHER" id="PTHR12035">
    <property type="entry name" value="SIALIC ACID BINDING IMMUNOGLOBULIN-LIKE LECTIN"/>
    <property type="match status" value="1"/>
</dbReference>
<name>A0ABM4JET0_EQUPR</name>
<feature type="compositionally biased region" description="Basic and acidic residues" evidence="5">
    <location>
        <begin position="85"/>
        <end position="94"/>
    </location>
</feature>
<evidence type="ECO:0000256" key="3">
    <source>
        <dbReference type="ARBA" id="ARBA00022989"/>
    </source>
</evidence>
<comment type="subcellular location">
    <subcellularLocation>
        <location evidence="1">Membrane</location>
        <topology evidence="1">Single-pass membrane protein</topology>
    </subcellularLocation>
</comment>
<reference evidence="7" key="1">
    <citation type="submission" date="2025-08" db="UniProtKB">
        <authorList>
            <consortium name="RefSeq"/>
        </authorList>
    </citation>
    <scope>IDENTIFICATION</scope>
    <source>
        <tissue evidence="7">Blood</tissue>
    </source>
</reference>
<evidence type="ECO:0000256" key="2">
    <source>
        <dbReference type="ARBA" id="ARBA00022692"/>
    </source>
</evidence>
<evidence type="ECO:0000256" key="5">
    <source>
        <dbReference type="SAM" id="MobiDB-lite"/>
    </source>
</evidence>
<feature type="compositionally biased region" description="Polar residues" evidence="5">
    <location>
        <begin position="110"/>
        <end position="121"/>
    </location>
</feature>
<keyword evidence="3" id="KW-1133">Transmembrane helix</keyword>
<dbReference type="RefSeq" id="XP_070414446.1">
    <property type="nucleotide sequence ID" value="XM_070558345.1"/>
</dbReference>
<evidence type="ECO:0000256" key="1">
    <source>
        <dbReference type="ARBA" id="ARBA00004167"/>
    </source>
</evidence>
<evidence type="ECO:0000313" key="6">
    <source>
        <dbReference type="Proteomes" id="UP001652662"/>
    </source>
</evidence>
<protein>
    <submittedName>
        <fullName evidence="7">Sialic acid-binding Ig-like lectin 8</fullName>
    </submittedName>
</protein>
<keyword evidence="6" id="KW-1185">Reference proteome</keyword>
<organism evidence="6 7">
    <name type="scientific">Equus przewalskii</name>
    <name type="common">Przewalski's horse</name>
    <name type="synonym">Equus caballus przewalskii</name>
    <dbReference type="NCBI Taxonomy" id="9798"/>
    <lineage>
        <taxon>Eukaryota</taxon>
        <taxon>Metazoa</taxon>
        <taxon>Chordata</taxon>
        <taxon>Craniata</taxon>
        <taxon>Vertebrata</taxon>
        <taxon>Euteleostomi</taxon>
        <taxon>Mammalia</taxon>
        <taxon>Eutheria</taxon>
        <taxon>Laurasiatheria</taxon>
        <taxon>Perissodactyla</taxon>
        <taxon>Equidae</taxon>
        <taxon>Equus</taxon>
    </lineage>
</organism>
<gene>
    <name evidence="7" type="primary">LOC103558389</name>
</gene>
<accession>A0ABM4JET0</accession>
<keyword evidence="2" id="KW-0812">Transmembrane</keyword>
<evidence type="ECO:0000313" key="7">
    <source>
        <dbReference type="RefSeq" id="XP_070414446.1"/>
    </source>
</evidence>
<keyword evidence="4" id="KW-0472">Membrane</keyword>
<dbReference type="InterPro" id="IPR051036">
    <property type="entry name" value="SIGLEC"/>
</dbReference>
<dbReference type="PANTHER" id="PTHR12035:SF125">
    <property type="entry name" value="SIALIC ACID-BINDING IG-LIKE LECTIN 5"/>
    <property type="match status" value="1"/>
</dbReference>
<feature type="region of interest" description="Disordered" evidence="5">
    <location>
        <begin position="85"/>
        <end position="121"/>
    </location>
</feature>
<dbReference type="Proteomes" id="UP001652662">
    <property type="component" value="Chromosome 9"/>
</dbReference>